<dbReference type="Pfam" id="PF01810">
    <property type="entry name" value="LysE"/>
    <property type="match status" value="1"/>
</dbReference>
<evidence type="ECO:0000256" key="2">
    <source>
        <dbReference type="ARBA" id="ARBA00022475"/>
    </source>
</evidence>
<gene>
    <name evidence="7" type="ORF">DT99_30255</name>
</gene>
<keyword evidence="4 6" id="KW-1133">Transmembrane helix</keyword>
<protein>
    <submittedName>
        <fullName evidence="7">LysE family protein</fullName>
    </submittedName>
</protein>
<reference evidence="7" key="1">
    <citation type="submission" date="2014-04" db="EMBL/GenBank/DDBJ databases">
        <title>In planta biocontrol of soil-borne Fusarium wilt of banana through a plant endophytic bacterium, Burkholderia cenocepacia 869T2.</title>
        <authorList>
            <person name="Ho Y.-N."/>
            <person name="Chiang H.-M."/>
            <person name="Chao C.-P."/>
            <person name="Su C.-C."/>
            <person name="Hsu H.-F."/>
            <person name="Guo C.-T."/>
            <person name="Hsieh J.-L."/>
            <person name="Huang C.-C."/>
        </authorList>
    </citation>
    <scope>NUCLEOTIDE SEQUENCE [LARGE SCALE GENOMIC DNA]</scope>
    <source>
        <strain evidence="7">869T2</strain>
    </source>
</reference>
<proteinExistence type="predicted"/>
<dbReference type="AlphaFoldDB" id="A0A071M505"/>
<feature type="transmembrane region" description="Helical" evidence="6">
    <location>
        <begin position="178"/>
        <end position="198"/>
    </location>
</feature>
<dbReference type="PANTHER" id="PTHR30086:SF20">
    <property type="entry name" value="ARGININE EXPORTER PROTEIN ARGO-RELATED"/>
    <property type="match status" value="1"/>
</dbReference>
<dbReference type="OrthoDB" id="6710777at2"/>
<evidence type="ECO:0000256" key="3">
    <source>
        <dbReference type="ARBA" id="ARBA00022692"/>
    </source>
</evidence>
<keyword evidence="3 6" id="KW-0812">Transmembrane</keyword>
<feature type="transmembrane region" description="Helical" evidence="6">
    <location>
        <begin position="139"/>
        <end position="158"/>
    </location>
</feature>
<dbReference type="EMBL" id="JJOA01000034">
    <property type="protein sequence ID" value="KEA56019.1"/>
    <property type="molecule type" value="Genomic_DNA"/>
</dbReference>
<dbReference type="InterPro" id="IPR001123">
    <property type="entry name" value="LeuE-type"/>
</dbReference>
<keyword evidence="2" id="KW-1003">Cell membrane</keyword>
<feature type="transmembrane region" description="Helical" evidence="6">
    <location>
        <begin position="12"/>
        <end position="29"/>
    </location>
</feature>
<evidence type="ECO:0000313" key="7">
    <source>
        <dbReference type="EMBL" id="KEA56019.1"/>
    </source>
</evidence>
<sequence>MPIQEALLKMSMYVSLVLIVPGPTNTLLLSSGLKVGLRGTWPLVIAEALGYAIAISVWGFFLAAFAAGRPWLYDVVKLASSVYIFFLALRMWTHSRVLQDVPIAPVRFRDVFVATTMNPKALLFSSTLFPLEAFRSAHYFAWTLLVFLVVLAPIGVGWSSLGGLLTSQRAWAARTSTLLRGASLVLLMFSGTLVYSVVNR</sequence>
<comment type="subcellular location">
    <subcellularLocation>
        <location evidence="1">Cell membrane</location>
        <topology evidence="1">Multi-pass membrane protein</topology>
    </subcellularLocation>
</comment>
<organism evidence="7">
    <name type="scientific">Burkholderia cenocepacia</name>
    <dbReference type="NCBI Taxonomy" id="95486"/>
    <lineage>
        <taxon>Bacteria</taxon>
        <taxon>Pseudomonadati</taxon>
        <taxon>Pseudomonadota</taxon>
        <taxon>Betaproteobacteria</taxon>
        <taxon>Burkholderiales</taxon>
        <taxon>Burkholderiaceae</taxon>
        <taxon>Burkholderia</taxon>
        <taxon>Burkholderia cepacia complex</taxon>
    </lineage>
</organism>
<evidence type="ECO:0000256" key="4">
    <source>
        <dbReference type="ARBA" id="ARBA00022989"/>
    </source>
</evidence>
<evidence type="ECO:0000256" key="1">
    <source>
        <dbReference type="ARBA" id="ARBA00004651"/>
    </source>
</evidence>
<name>A0A071M505_9BURK</name>
<dbReference type="GO" id="GO:0015171">
    <property type="term" value="F:amino acid transmembrane transporter activity"/>
    <property type="evidence" value="ECO:0007669"/>
    <property type="project" value="TreeGrafter"/>
</dbReference>
<accession>A0A071M505</accession>
<dbReference type="GO" id="GO:0005886">
    <property type="term" value="C:plasma membrane"/>
    <property type="evidence" value="ECO:0007669"/>
    <property type="project" value="UniProtKB-SubCell"/>
</dbReference>
<comment type="caution">
    <text evidence="7">The sequence shown here is derived from an EMBL/GenBank/DDBJ whole genome shotgun (WGS) entry which is preliminary data.</text>
</comment>
<dbReference type="GO" id="GO:0033228">
    <property type="term" value="P:cysteine export across plasma membrane"/>
    <property type="evidence" value="ECO:0007669"/>
    <property type="project" value="TreeGrafter"/>
</dbReference>
<evidence type="ECO:0000256" key="5">
    <source>
        <dbReference type="ARBA" id="ARBA00023136"/>
    </source>
</evidence>
<evidence type="ECO:0000256" key="6">
    <source>
        <dbReference type="SAM" id="Phobius"/>
    </source>
</evidence>
<dbReference type="PANTHER" id="PTHR30086">
    <property type="entry name" value="ARGININE EXPORTER PROTEIN ARGO"/>
    <property type="match status" value="1"/>
</dbReference>
<keyword evidence="5 6" id="KW-0472">Membrane</keyword>
<feature type="transmembrane region" description="Helical" evidence="6">
    <location>
        <begin position="41"/>
        <end position="65"/>
    </location>
</feature>
<feature type="transmembrane region" description="Helical" evidence="6">
    <location>
        <begin position="71"/>
        <end position="89"/>
    </location>
</feature>